<evidence type="ECO:0000256" key="1">
    <source>
        <dbReference type="SAM" id="MobiDB-lite"/>
    </source>
</evidence>
<comment type="caution">
    <text evidence="2">The sequence shown here is derived from an EMBL/GenBank/DDBJ whole genome shotgun (WGS) entry which is preliminary data.</text>
</comment>
<protein>
    <submittedName>
        <fullName evidence="2">Uncharacterized protein</fullName>
    </submittedName>
</protein>
<proteinExistence type="predicted"/>
<evidence type="ECO:0000313" key="2">
    <source>
        <dbReference type="EMBL" id="KAJ1187565.1"/>
    </source>
</evidence>
<accession>A0AAV7UF20</accession>
<evidence type="ECO:0000313" key="3">
    <source>
        <dbReference type="Proteomes" id="UP001066276"/>
    </source>
</evidence>
<dbReference type="AlphaFoldDB" id="A0AAV7UF20"/>
<reference evidence="2" key="1">
    <citation type="journal article" date="2022" name="bioRxiv">
        <title>Sequencing and chromosome-scale assembly of the giantPleurodeles waltlgenome.</title>
        <authorList>
            <person name="Brown T."/>
            <person name="Elewa A."/>
            <person name="Iarovenko S."/>
            <person name="Subramanian E."/>
            <person name="Araus A.J."/>
            <person name="Petzold A."/>
            <person name="Susuki M."/>
            <person name="Suzuki K.-i.T."/>
            <person name="Hayashi T."/>
            <person name="Toyoda A."/>
            <person name="Oliveira C."/>
            <person name="Osipova E."/>
            <person name="Leigh N.D."/>
            <person name="Simon A."/>
            <person name="Yun M.H."/>
        </authorList>
    </citation>
    <scope>NUCLEOTIDE SEQUENCE</scope>
    <source>
        <strain evidence="2">20211129_DDA</strain>
        <tissue evidence="2">Liver</tissue>
    </source>
</reference>
<sequence>MATGARPLRHGSPLRVPWYPEGHSSSPVLSSLQRSKPRSQPSVLLLSILRAASTSSRPLPAFSVAPGWARLPTRPWLAQTLKAPVSAVR</sequence>
<feature type="region of interest" description="Disordered" evidence="1">
    <location>
        <begin position="1"/>
        <end position="36"/>
    </location>
</feature>
<organism evidence="2 3">
    <name type="scientific">Pleurodeles waltl</name>
    <name type="common">Iberian ribbed newt</name>
    <dbReference type="NCBI Taxonomy" id="8319"/>
    <lineage>
        <taxon>Eukaryota</taxon>
        <taxon>Metazoa</taxon>
        <taxon>Chordata</taxon>
        <taxon>Craniata</taxon>
        <taxon>Vertebrata</taxon>
        <taxon>Euteleostomi</taxon>
        <taxon>Amphibia</taxon>
        <taxon>Batrachia</taxon>
        <taxon>Caudata</taxon>
        <taxon>Salamandroidea</taxon>
        <taxon>Salamandridae</taxon>
        <taxon>Pleurodelinae</taxon>
        <taxon>Pleurodeles</taxon>
    </lineage>
</organism>
<gene>
    <name evidence="2" type="ORF">NDU88_004340</name>
</gene>
<keyword evidence="3" id="KW-1185">Reference proteome</keyword>
<dbReference type="Proteomes" id="UP001066276">
    <property type="component" value="Chromosome 3_1"/>
</dbReference>
<feature type="compositionally biased region" description="Low complexity" evidence="1">
    <location>
        <begin position="24"/>
        <end position="34"/>
    </location>
</feature>
<name>A0AAV7UF20_PLEWA</name>
<dbReference type="EMBL" id="JANPWB010000005">
    <property type="protein sequence ID" value="KAJ1187565.1"/>
    <property type="molecule type" value="Genomic_DNA"/>
</dbReference>